<reference evidence="2 3" key="1">
    <citation type="submission" date="2024-09" db="EMBL/GenBank/DDBJ databases">
        <authorList>
            <person name="Sun Q."/>
            <person name="Mori K."/>
        </authorList>
    </citation>
    <scope>NUCLEOTIDE SEQUENCE [LARGE SCALE GENOMIC DNA]</scope>
    <source>
        <strain evidence="2 3">CCM 4839</strain>
    </source>
</reference>
<dbReference type="InterPro" id="IPR050490">
    <property type="entry name" value="Bact_solute-bd_prot1"/>
</dbReference>
<dbReference type="EMBL" id="JBHLVF010000041">
    <property type="protein sequence ID" value="MFC0394732.1"/>
    <property type="molecule type" value="Genomic_DNA"/>
</dbReference>
<sequence length="543" mass="62062">MRRILLMLTSVLLIATVFLTSCSSNKNGDSGSNAMSDEELKKYENVDWNSPEISWKKATEPVSFTSYLDFDWYPIDTWGKDDVSKEITKRTGVSLEVTKSSDPQQLQVLVAADELPDLIFTDKQVERFYNPDLVWAWDELIKKYAPDFMHLIDPIEIINNTADDGHFYTLKTHYNNEKAWADPRNLPSPGDPGLYVREDILNELGNPPLDSFEDMLNVFRMVKEKYPDMVVYLPHPTWTSAFMDFLGLRSANPYEDEQGNIRFGFMHPDFEEYFKYMNQLYREGFLSGESFAYKPEQFFQIVRSGKVFAASYNSGLADETNKIFDDGGIKGHFVPITKALTYKGEDKLKIIDASVGWASLFISKKVKDPARAIQYMQFLKSPEGDSLTQWGIENEHYTLNDDGLLQRSPDFINKKVTETGIGPWYFQASGLGEGVAVSSGALNSKYHSGVELLKFRKTRYVRNPALSFTKPQADTDEFNINVKLTELYLNSQVGIITAANEDEAISKYKKMLEDAKKIGVEKLEKYMTERYLKAKEKYDAVAE</sequence>
<dbReference type="RefSeq" id="WP_204815902.1">
    <property type="nucleotide sequence ID" value="NZ_JANHOF010000001.1"/>
</dbReference>
<evidence type="ECO:0000256" key="1">
    <source>
        <dbReference type="SAM" id="SignalP"/>
    </source>
</evidence>
<protein>
    <submittedName>
        <fullName evidence="2">Extracellular solute-binding protein</fullName>
    </submittedName>
</protein>
<organism evidence="2 3">
    <name type="scientific">Paenibacillus mendelii</name>
    <dbReference type="NCBI Taxonomy" id="206163"/>
    <lineage>
        <taxon>Bacteria</taxon>
        <taxon>Bacillati</taxon>
        <taxon>Bacillota</taxon>
        <taxon>Bacilli</taxon>
        <taxon>Bacillales</taxon>
        <taxon>Paenibacillaceae</taxon>
        <taxon>Paenibacillus</taxon>
    </lineage>
</organism>
<keyword evidence="3" id="KW-1185">Reference proteome</keyword>
<gene>
    <name evidence="2" type="ORF">ACFFJ8_25645</name>
</gene>
<proteinExistence type="predicted"/>
<feature type="signal peptide" evidence="1">
    <location>
        <begin position="1"/>
        <end position="23"/>
    </location>
</feature>
<dbReference type="PANTHER" id="PTHR43649:SF17">
    <property type="entry name" value="ABC TRANSPORTER SOLUTE BINDING PROTEIN-SUGAR TRANSPORT"/>
    <property type="match status" value="1"/>
</dbReference>
<comment type="caution">
    <text evidence="2">The sequence shown here is derived from an EMBL/GenBank/DDBJ whole genome shotgun (WGS) entry which is preliminary data.</text>
</comment>
<keyword evidence="1" id="KW-0732">Signal</keyword>
<feature type="chain" id="PRO_5047105855" evidence="1">
    <location>
        <begin position="24"/>
        <end position="543"/>
    </location>
</feature>
<dbReference type="SUPFAM" id="SSF53850">
    <property type="entry name" value="Periplasmic binding protein-like II"/>
    <property type="match status" value="1"/>
</dbReference>
<evidence type="ECO:0000313" key="3">
    <source>
        <dbReference type="Proteomes" id="UP001589818"/>
    </source>
</evidence>
<name>A0ABV6JGR3_9BACL</name>
<dbReference type="PANTHER" id="PTHR43649">
    <property type="entry name" value="ARABINOSE-BINDING PROTEIN-RELATED"/>
    <property type="match status" value="1"/>
</dbReference>
<evidence type="ECO:0000313" key="2">
    <source>
        <dbReference type="EMBL" id="MFC0394732.1"/>
    </source>
</evidence>
<dbReference type="Proteomes" id="UP001589818">
    <property type="component" value="Unassembled WGS sequence"/>
</dbReference>
<dbReference type="PROSITE" id="PS51257">
    <property type="entry name" value="PROKAR_LIPOPROTEIN"/>
    <property type="match status" value="1"/>
</dbReference>
<accession>A0ABV6JGR3</accession>
<dbReference type="Gene3D" id="3.40.190.10">
    <property type="entry name" value="Periplasmic binding protein-like II"/>
    <property type="match status" value="2"/>
</dbReference>